<proteinExistence type="predicted"/>
<dbReference type="EMBL" id="CDGJ01000037">
    <property type="protein sequence ID" value="CEJ07067.1"/>
    <property type="molecule type" value="Genomic_DNA"/>
</dbReference>
<dbReference type="EMBL" id="LR746496">
    <property type="protein sequence ID" value="CAA7601580.1"/>
    <property type="molecule type" value="Genomic_DNA"/>
</dbReference>
<protein>
    <submittedName>
        <fullName evidence="1">Uncharacterized protein</fullName>
    </submittedName>
</protein>
<evidence type="ECO:0000313" key="3">
    <source>
        <dbReference type="Proteomes" id="UP001071230"/>
    </source>
</evidence>
<accession>A0A8S0X5E9</accession>
<gene>
    <name evidence="2" type="ORF">DEACI_1523</name>
    <name evidence="1" type="ORF">DEACI_2247</name>
</gene>
<dbReference type="Proteomes" id="UP000836597">
    <property type="component" value="Chromosome"/>
</dbReference>
<dbReference type="KEGG" id="aacx:DEACI_2247"/>
<organism evidence="1">
    <name type="scientific">Acididesulfobacillus acetoxydans</name>
    <dbReference type="NCBI Taxonomy" id="1561005"/>
    <lineage>
        <taxon>Bacteria</taxon>
        <taxon>Bacillati</taxon>
        <taxon>Bacillota</taxon>
        <taxon>Clostridia</taxon>
        <taxon>Eubacteriales</taxon>
        <taxon>Peptococcaceae</taxon>
        <taxon>Acididesulfobacillus</taxon>
    </lineage>
</organism>
<reference evidence="2" key="1">
    <citation type="submission" date="2014-11" db="EMBL/GenBank/DDBJ databases">
        <authorList>
            <person name="Hornung B.V."/>
        </authorList>
    </citation>
    <scope>NUCLEOTIDE SEQUENCE</scope>
    <source>
        <strain evidence="2">INE</strain>
    </source>
</reference>
<name>A0A8S0X5E9_9FIRM</name>
<keyword evidence="3" id="KW-1185">Reference proteome</keyword>
<reference evidence="1" key="2">
    <citation type="submission" date="2020-01" db="EMBL/GenBank/DDBJ databases">
        <authorList>
            <person name="Hornung B."/>
        </authorList>
    </citation>
    <scope>NUCLEOTIDE SEQUENCE</scope>
    <source>
        <strain evidence="1">PacBioINE</strain>
    </source>
</reference>
<dbReference type="Proteomes" id="UP001071230">
    <property type="component" value="Unassembled WGS sequence"/>
</dbReference>
<sequence>MSFVFETVRNVLDGLPFVQSDFQQLSRIQVFESHLGFDKGQRAGDIRDVKKGFDVLCKRNFRISNFQSGVCPMIL</sequence>
<evidence type="ECO:0000313" key="1">
    <source>
        <dbReference type="EMBL" id="CAA7601580.1"/>
    </source>
</evidence>
<dbReference type="AlphaFoldDB" id="A0A8S0X5E9"/>
<evidence type="ECO:0000313" key="2">
    <source>
        <dbReference type="EMBL" id="CEJ07067.1"/>
    </source>
</evidence>